<dbReference type="Pfam" id="PF24883">
    <property type="entry name" value="NPHP3_N"/>
    <property type="match status" value="1"/>
</dbReference>
<dbReference type="PANTHER" id="PTHR10039">
    <property type="entry name" value="AMELOGENIN"/>
    <property type="match status" value="1"/>
</dbReference>
<evidence type="ECO:0000313" key="6">
    <source>
        <dbReference type="EMBL" id="KAG2103416.1"/>
    </source>
</evidence>
<dbReference type="InterPro" id="IPR054471">
    <property type="entry name" value="GPIID_WHD"/>
</dbReference>
<name>A0A9P7F1Z3_9AGAM</name>
<evidence type="ECO:0000256" key="2">
    <source>
        <dbReference type="SAM" id="Coils"/>
    </source>
</evidence>
<feature type="domain" description="GPI inositol-deacylase winged helix" evidence="4">
    <location>
        <begin position="490"/>
        <end position="565"/>
    </location>
</feature>
<keyword evidence="1" id="KW-0677">Repeat</keyword>
<dbReference type="AlphaFoldDB" id="A0A9P7F1Z3"/>
<dbReference type="RefSeq" id="XP_041290510.1">
    <property type="nucleotide sequence ID" value="XM_041441797.1"/>
</dbReference>
<reference evidence="6" key="1">
    <citation type="journal article" date="2020" name="New Phytol.">
        <title>Comparative genomics reveals dynamic genome evolution in host specialist ectomycorrhizal fungi.</title>
        <authorList>
            <person name="Lofgren L.A."/>
            <person name="Nguyen N.H."/>
            <person name="Vilgalys R."/>
            <person name="Ruytinx J."/>
            <person name="Liao H.L."/>
            <person name="Branco S."/>
            <person name="Kuo A."/>
            <person name="LaButti K."/>
            <person name="Lipzen A."/>
            <person name="Andreopoulos W."/>
            <person name="Pangilinan J."/>
            <person name="Riley R."/>
            <person name="Hundley H."/>
            <person name="Na H."/>
            <person name="Barry K."/>
            <person name="Grigoriev I.V."/>
            <person name="Stajich J.E."/>
            <person name="Kennedy P.G."/>
        </authorList>
    </citation>
    <scope>NUCLEOTIDE SEQUENCE</scope>
    <source>
        <strain evidence="6">FC423</strain>
    </source>
</reference>
<dbReference type="SUPFAM" id="SSF52540">
    <property type="entry name" value="P-loop containing nucleoside triphosphate hydrolases"/>
    <property type="match status" value="1"/>
</dbReference>
<feature type="chain" id="PRO_5040328696" description="NACHT domain-containing protein" evidence="3">
    <location>
        <begin position="23"/>
        <end position="984"/>
    </location>
</feature>
<dbReference type="Proteomes" id="UP000823399">
    <property type="component" value="Unassembled WGS sequence"/>
</dbReference>
<dbReference type="InterPro" id="IPR002110">
    <property type="entry name" value="Ankyrin_rpt"/>
</dbReference>
<dbReference type="PANTHER" id="PTHR10039:SF16">
    <property type="entry name" value="GPI INOSITOL-DEACYLASE"/>
    <property type="match status" value="1"/>
</dbReference>
<evidence type="ECO:0000256" key="1">
    <source>
        <dbReference type="ARBA" id="ARBA00022737"/>
    </source>
</evidence>
<feature type="domain" description="Nephrocystin 3-like N-terminal" evidence="5">
    <location>
        <begin position="198"/>
        <end position="374"/>
    </location>
</feature>
<protein>
    <recommendedName>
        <fullName evidence="8">NACHT domain-containing protein</fullName>
    </recommendedName>
</protein>
<keyword evidence="2" id="KW-0175">Coiled coil</keyword>
<evidence type="ECO:0008006" key="8">
    <source>
        <dbReference type="Google" id="ProtNLM"/>
    </source>
</evidence>
<accession>A0A9P7F1Z3</accession>
<dbReference type="Gene3D" id="3.40.50.300">
    <property type="entry name" value="P-loop containing nucleotide triphosphate hydrolases"/>
    <property type="match status" value="1"/>
</dbReference>
<evidence type="ECO:0000259" key="4">
    <source>
        <dbReference type="Pfam" id="PF22939"/>
    </source>
</evidence>
<evidence type="ECO:0000313" key="7">
    <source>
        <dbReference type="Proteomes" id="UP000823399"/>
    </source>
</evidence>
<proteinExistence type="predicted"/>
<dbReference type="SUPFAM" id="SSF48403">
    <property type="entry name" value="Ankyrin repeat"/>
    <property type="match status" value="1"/>
</dbReference>
<keyword evidence="7" id="KW-1185">Reference proteome</keyword>
<dbReference type="EMBL" id="JABBWM010000044">
    <property type="protein sequence ID" value="KAG2103416.1"/>
    <property type="molecule type" value="Genomic_DNA"/>
</dbReference>
<keyword evidence="3" id="KW-0732">Signal</keyword>
<evidence type="ECO:0000259" key="5">
    <source>
        <dbReference type="Pfam" id="PF24883"/>
    </source>
</evidence>
<dbReference type="InterPro" id="IPR036770">
    <property type="entry name" value="Ankyrin_rpt-contain_sf"/>
</dbReference>
<feature type="coiled-coil region" evidence="2">
    <location>
        <begin position="142"/>
        <end position="172"/>
    </location>
</feature>
<evidence type="ECO:0000256" key="3">
    <source>
        <dbReference type="SAM" id="SignalP"/>
    </source>
</evidence>
<dbReference type="InterPro" id="IPR056884">
    <property type="entry name" value="NPHP3-like_N"/>
</dbReference>
<gene>
    <name evidence="6" type="ORF">F5147DRAFT_775961</name>
</gene>
<dbReference type="Pfam" id="PF22939">
    <property type="entry name" value="WHD_GPIID"/>
    <property type="match status" value="1"/>
</dbReference>
<sequence length="984" mass="110074">MDPITSGLTILQLVQTIAQASALLYGYVASVCNADSSCQDLLNELSAVGGVLTTVMAIERDDSLPPNLSHALSTLMATDGPVAKLLVELKSILPNEQAGKMKTISRLTWPFKEKEAGAIIDRLKNYCGEITKILAIDTWNTLKEVKHEIQQVNRTLQEHSAAQKVREQAKERRELLEWMNPVSCAEKHDTSRGQRNPGTGRWIFQNDQFVAWNNSDRAFLWLNGQAGHGKTILASAVVDEIQGSDQAAQTLAFFYCNFRDDKTTNAAAVLRSLVVQLLQQSKDDWITKIGEQQESNTEWDFDSLRNLWQQQRDGKPHPTDLGFLLKLLVEASTLVRRPVLVIDALDECKDYPDLVRHLANLTEDARLRLFVTGRSEPDIKKAFHDRPTVSLKDRAKQMKADIHLHITEQLKTRERLSCLPEPLKETILNKLSGKAEGMFRWVQCQLDVIMKCKRPDSIRKALDNLPAGLYETYDRILNSIDERGQDDFSIAQRCLLLVAGAFTPLTLDELNEAMMIEVGRQSLNEDLGVTDTMDIVVACGSLVTYNEKNGVVTLSHYSVKEYLTSRPNKILKSISDMHARICELLITYVLCDFVDEICAKGEHPATQRSPFFWERADVADVSKDHPLLSYAILGWKHLGHVSDEDPDVMDALSRLNLEFLRNTKKHHILATQKSEFHLTTTTNRWLSAAVTLPSLLFIPLEHGKPWMVESLVKQHPYLLDVDIARGWGSPLMFAIAKSPDCLGIFLKSGDRLNKLSSLRPGFYYGIYIDDGSYTPISWAAATSSEVAVDFLLSQTGVNLPSDILHMAIRAHEPSHESVRKFRLRGADANFTVDGDTPLHYLLSNQLRYAEIQPLPIVKALVEPSCNLSLRDRTARTVLHIALDNHVEGVVAYLLEQNPGLSATATLLPDMWSWATNKTWFPKVQEAALAADQPYTRIKGKVDATAKSAIVEFSVAATTSRDNPNPICAVVVSAILNSDFEVPSE</sequence>
<organism evidence="6 7">
    <name type="scientific">Suillus discolor</name>
    <dbReference type="NCBI Taxonomy" id="1912936"/>
    <lineage>
        <taxon>Eukaryota</taxon>
        <taxon>Fungi</taxon>
        <taxon>Dikarya</taxon>
        <taxon>Basidiomycota</taxon>
        <taxon>Agaricomycotina</taxon>
        <taxon>Agaricomycetes</taxon>
        <taxon>Agaricomycetidae</taxon>
        <taxon>Boletales</taxon>
        <taxon>Suillineae</taxon>
        <taxon>Suillaceae</taxon>
        <taxon>Suillus</taxon>
    </lineage>
</organism>
<feature type="signal peptide" evidence="3">
    <location>
        <begin position="1"/>
        <end position="22"/>
    </location>
</feature>
<dbReference type="GeneID" id="64704056"/>
<dbReference type="InterPro" id="IPR027417">
    <property type="entry name" value="P-loop_NTPase"/>
</dbReference>
<dbReference type="Gene3D" id="1.25.40.20">
    <property type="entry name" value="Ankyrin repeat-containing domain"/>
    <property type="match status" value="1"/>
</dbReference>
<dbReference type="SMART" id="SM00248">
    <property type="entry name" value="ANK"/>
    <property type="match status" value="4"/>
</dbReference>
<comment type="caution">
    <text evidence="6">The sequence shown here is derived from an EMBL/GenBank/DDBJ whole genome shotgun (WGS) entry which is preliminary data.</text>
</comment>
<dbReference type="Pfam" id="PF12796">
    <property type="entry name" value="Ank_2"/>
    <property type="match status" value="1"/>
</dbReference>
<dbReference type="OrthoDB" id="3036502at2759"/>